<name>A0A0F4TIM6_PSEFL</name>
<sequence>MKTIKAKVQADNPVTESSLDKAIERGELRRKNSLQATAVTYQPPCLAVSFEDGSGVLLPVANYPEFDDFEGGDFASLTVGYAGTALCHEGKDLHVSIAGMISASKSLMAMAASVVASRNGRQSSAAKSEAARANGRKGGRPRKVDVVL</sequence>
<evidence type="ECO:0000313" key="2">
    <source>
        <dbReference type="EMBL" id="KJZ44273.1"/>
    </source>
</evidence>
<dbReference type="EMBL" id="LACC01000022">
    <property type="protein sequence ID" value="KJZ44273.1"/>
    <property type="molecule type" value="Genomic_DNA"/>
</dbReference>
<proteinExistence type="predicted"/>
<feature type="region of interest" description="Disordered" evidence="1">
    <location>
        <begin position="121"/>
        <end position="148"/>
    </location>
</feature>
<dbReference type="OrthoDB" id="6506350at2"/>
<protein>
    <recommendedName>
        <fullName evidence="4">DUF2442 domain-containing protein</fullName>
    </recommendedName>
</protein>
<dbReference type="Pfam" id="PF10387">
    <property type="entry name" value="DUF2442"/>
    <property type="match status" value="1"/>
</dbReference>
<dbReference type="RefSeq" id="WP_046041742.1">
    <property type="nucleotide sequence ID" value="NZ_LACC01000022.1"/>
</dbReference>
<accession>A0A0F4TIM6</accession>
<dbReference type="Proteomes" id="UP000033588">
    <property type="component" value="Unassembled WGS sequence"/>
</dbReference>
<organism evidence="2 3">
    <name type="scientific">Pseudomonas fluorescens</name>
    <dbReference type="NCBI Taxonomy" id="294"/>
    <lineage>
        <taxon>Bacteria</taxon>
        <taxon>Pseudomonadati</taxon>
        <taxon>Pseudomonadota</taxon>
        <taxon>Gammaproteobacteria</taxon>
        <taxon>Pseudomonadales</taxon>
        <taxon>Pseudomonadaceae</taxon>
        <taxon>Pseudomonas</taxon>
    </lineage>
</organism>
<dbReference type="AlphaFoldDB" id="A0A0F4TIM6"/>
<dbReference type="PATRIC" id="fig|294.132.peg.2723"/>
<dbReference type="InterPro" id="IPR018841">
    <property type="entry name" value="DUF2442"/>
</dbReference>
<evidence type="ECO:0008006" key="4">
    <source>
        <dbReference type="Google" id="ProtNLM"/>
    </source>
</evidence>
<evidence type="ECO:0000313" key="3">
    <source>
        <dbReference type="Proteomes" id="UP000033588"/>
    </source>
</evidence>
<evidence type="ECO:0000256" key="1">
    <source>
        <dbReference type="SAM" id="MobiDB-lite"/>
    </source>
</evidence>
<comment type="caution">
    <text evidence="2">The sequence shown here is derived from an EMBL/GenBank/DDBJ whole genome shotgun (WGS) entry which is preliminary data.</text>
</comment>
<reference evidence="2 3" key="1">
    <citation type="submission" date="2015-03" db="EMBL/GenBank/DDBJ databases">
        <title>Comparative genomics of Pseudomonas insights into diversity of traits involved in vanlence and defense.</title>
        <authorList>
            <person name="Qin Y."/>
        </authorList>
    </citation>
    <scope>NUCLEOTIDE SEQUENCE [LARGE SCALE GENOMIC DNA]</scope>
    <source>
        <strain evidence="2 3">C8</strain>
    </source>
</reference>
<gene>
    <name evidence="2" type="ORF">VC35_17790</name>
</gene>